<reference evidence="1" key="1">
    <citation type="submission" date="2018-05" db="EMBL/GenBank/DDBJ databases">
        <authorList>
            <person name="Lanie J.A."/>
            <person name="Ng W.-L."/>
            <person name="Kazmierczak K.M."/>
            <person name="Andrzejewski T.M."/>
            <person name="Davidsen T.M."/>
            <person name="Wayne K.J."/>
            <person name="Tettelin H."/>
            <person name="Glass J.I."/>
            <person name="Rusch D."/>
            <person name="Podicherti R."/>
            <person name="Tsui H.-C.T."/>
            <person name="Winkler M.E."/>
        </authorList>
    </citation>
    <scope>NUCLEOTIDE SEQUENCE</scope>
</reference>
<gene>
    <name evidence="1" type="ORF">METZ01_LOCUS388176</name>
</gene>
<dbReference type="AlphaFoldDB" id="A0A382UMC1"/>
<protein>
    <recommendedName>
        <fullName evidence="2">Rubredoxin-like domain-containing protein</fullName>
    </recommendedName>
</protein>
<evidence type="ECO:0000313" key="1">
    <source>
        <dbReference type="EMBL" id="SVD35322.1"/>
    </source>
</evidence>
<organism evidence="1">
    <name type="scientific">marine metagenome</name>
    <dbReference type="NCBI Taxonomy" id="408172"/>
    <lineage>
        <taxon>unclassified sequences</taxon>
        <taxon>metagenomes</taxon>
        <taxon>ecological metagenomes</taxon>
    </lineage>
</organism>
<accession>A0A382UMC1</accession>
<dbReference type="EMBL" id="UINC01145287">
    <property type="protein sequence ID" value="SVD35322.1"/>
    <property type="molecule type" value="Genomic_DNA"/>
</dbReference>
<name>A0A382UMC1_9ZZZZ</name>
<evidence type="ECO:0008006" key="2">
    <source>
        <dbReference type="Google" id="ProtNLM"/>
    </source>
</evidence>
<sequence>MWWSIAISDHWNPTQNIPAGRVWFCPWCGHKHEEPHEKIPE</sequence>
<proteinExistence type="predicted"/>